<evidence type="ECO:0000256" key="1">
    <source>
        <dbReference type="SAM" id="SignalP"/>
    </source>
</evidence>
<proteinExistence type="predicted"/>
<evidence type="ECO:0000313" key="3">
    <source>
        <dbReference type="WBParaSite" id="Csp11.Scaffold630.g20205.t2"/>
    </source>
</evidence>
<sequence>MFGKLFLLFLGVSLVTATCDTTKFVACQDTFADKLGIDRVYNWLNPLGLTLQIQDIYINGGVAGARGLNVVCNAYNSFVQCLSDASTTTFECFDIGYLLTHSSAPNQAYSYGFLMSMLQYQCGAGFYRMFFFLASDNWQCMQRIYNGKNATMYGCITDFVLNAQEDPKRGCDYVQTGMDCFSKASTLQGCPDELKYYGCESFRQYSIPQFARCEKQCTIDTQFRGI</sequence>
<dbReference type="PANTHER" id="PTHR34311:SF7">
    <property type="entry name" value="NEMATODE SPECIFIC PEPTIDE FAMILY"/>
    <property type="match status" value="1"/>
</dbReference>
<dbReference type="WBParaSite" id="Csp11.Scaffold630.g20205.t2">
    <property type="protein sequence ID" value="Csp11.Scaffold630.g20205.t2"/>
    <property type="gene ID" value="Csp11.Scaffold630.g20205"/>
</dbReference>
<protein>
    <submittedName>
        <fullName evidence="3">DUF19 domain-containing protein</fullName>
    </submittedName>
</protein>
<accession>A0A1I7UX38</accession>
<dbReference type="PANTHER" id="PTHR34311">
    <property type="entry name" value="PROTEIN CBG21698-RELATED"/>
    <property type="match status" value="1"/>
</dbReference>
<keyword evidence="2" id="KW-1185">Reference proteome</keyword>
<reference evidence="3" key="1">
    <citation type="submission" date="2016-11" db="UniProtKB">
        <authorList>
            <consortium name="WormBaseParasite"/>
        </authorList>
    </citation>
    <scope>IDENTIFICATION</scope>
</reference>
<feature type="signal peptide" evidence="1">
    <location>
        <begin position="1"/>
        <end position="17"/>
    </location>
</feature>
<dbReference type="AlphaFoldDB" id="A0A1I7UX38"/>
<feature type="chain" id="PRO_5009309493" evidence="1">
    <location>
        <begin position="18"/>
        <end position="226"/>
    </location>
</feature>
<organism evidence="2 3">
    <name type="scientific">Caenorhabditis tropicalis</name>
    <dbReference type="NCBI Taxonomy" id="1561998"/>
    <lineage>
        <taxon>Eukaryota</taxon>
        <taxon>Metazoa</taxon>
        <taxon>Ecdysozoa</taxon>
        <taxon>Nematoda</taxon>
        <taxon>Chromadorea</taxon>
        <taxon>Rhabditida</taxon>
        <taxon>Rhabditina</taxon>
        <taxon>Rhabditomorpha</taxon>
        <taxon>Rhabditoidea</taxon>
        <taxon>Rhabditidae</taxon>
        <taxon>Peloderinae</taxon>
        <taxon>Caenorhabditis</taxon>
    </lineage>
</organism>
<evidence type="ECO:0000313" key="2">
    <source>
        <dbReference type="Proteomes" id="UP000095282"/>
    </source>
</evidence>
<name>A0A1I7UX38_9PELO</name>
<keyword evidence="1" id="KW-0732">Signal</keyword>
<dbReference type="Proteomes" id="UP000095282">
    <property type="component" value="Unplaced"/>
</dbReference>